<dbReference type="AlphaFoldDB" id="A0A5K1JRF1"/>
<accession>A0A5K1JRF1</accession>
<feature type="compositionally biased region" description="Polar residues" evidence="1">
    <location>
        <begin position="482"/>
        <end position="494"/>
    </location>
</feature>
<organism evidence="2">
    <name type="scientific">Ganoderma boninense</name>
    <dbReference type="NCBI Taxonomy" id="34458"/>
    <lineage>
        <taxon>Eukaryota</taxon>
        <taxon>Fungi</taxon>
        <taxon>Dikarya</taxon>
        <taxon>Basidiomycota</taxon>
        <taxon>Agaricomycotina</taxon>
        <taxon>Agaricomycetes</taxon>
        <taxon>Polyporales</taxon>
        <taxon>Polyporaceae</taxon>
        <taxon>Ganoderma</taxon>
    </lineage>
</organism>
<feature type="region of interest" description="Disordered" evidence="1">
    <location>
        <begin position="1"/>
        <end position="101"/>
    </location>
</feature>
<feature type="compositionally biased region" description="Basic and acidic residues" evidence="1">
    <location>
        <begin position="1"/>
        <end position="12"/>
    </location>
</feature>
<evidence type="ECO:0000313" key="2">
    <source>
        <dbReference type="EMBL" id="VWO94212.1"/>
    </source>
</evidence>
<name>A0A5K1JRF1_9APHY</name>
<protein>
    <submittedName>
        <fullName evidence="2">Rho-GAP domain-containing protein</fullName>
    </submittedName>
</protein>
<dbReference type="EMBL" id="LR723844">
    <property type="protein sequence ID" value="VWO94212.1"/>
    <property type="molecule type" value="Genomic_DNA"/>
</dbReference>
<reference evidence="2" key="1">
    <citation type="submission" date="2019-10" db="EMBL/GenBank/DDBJ databases">
        <authorList>
            <person name="Nor Muhammad N."/>
        </authorList>
    </citation>
    <scope>NUCLEOTIDE SEQUENCE</scope>
</reference>
<sequence length="494" mass="55801">MAHDAADNREPAGDDSPLSHIPRRHAALSAYIRSSTSHDRASSDGTLSCRPTYEDDPPWEEVRNFDSEPEPSQVIPGRLPTSNDVSANRPPGMPHPSTPRDLYENLVRTITSNRRVDLSTLFEYHAAFPTLHSTASFNILIRCAIRHASFGTVSQLLHRMVQEGVSGNEETRALRVRGLVRSGRWGQAWREELELMRGGGQGLPLSVWLELLGSVKRGAIMDNSYVRPRGQASRLQTPDPSVVTGRLHALMDHPPLPVSADSGEPHPVQVVHAVVRALLVAEQRREAAIEITKRYFKTLPRELDEEWRGACLGIIDLHMALGRTRKLSEHFAALKTLFAFLEMHDAFRPTSATLFLLLQTLAPAKDCGRRADRLVRSFENRWGTDIIDLKVCRRWASLWLKQGNPQRADAVLHAHDHLLTAHTQSMAGEEPDSLRQSHWLDVHRTSRPSRERWLWRLVRRRIWGEKVRRSGQAPSRDFLSNGRGNVQLDGQSRT</sequence>
<feature type="region of interest" description="Disordered" evidence="1">
    <location>
        <begin position="472"/>
        <end position="494"/>
    </location>
</feature>
<gene>
    <name evidence="2" type="primary">G4NGW7</name>
</gene>
<evidence type="ECO:0000256" key="1">
    <source>
        <dbReference type="SAM" id="MobiDB-lite"/>
    </source>
</evidence>
<proteinExistence type="predicted"/>